<name>A0AAV4MQU4_CAEEX</name>
<sequence>MIFEKKRVKTCTIDKFWAKHGFSIELIRWIGKQNGCIYECMIPFSSVRTRQLPFDNDQPYTAVHKIDKTIGGDYVEKKSMYGQAMSVRLKKIKAWILNCRALTRFKAPAQMCGIRANLYDPHQGDIFNSRGVFI</sequence>
<keyword evidence="2" id="KW-1185">Reference proteome</keyword>
<dbReference type="AlphaFoldDB" id="A0AAV4MQU4"/>
<evidence type="ECO:0000313" key="2">
    <source>
        <dbReference type="Proteomes" id="UP001054945"/>
    </source>
</evidence>
<proteinExistence type="predicted"/>
<accession>A0AAV4MQU4</accession>
<gene>
    <name evidence="1" type="ORF">CEXT_85321</name>
</gene>
<reference evidence="1 2" key="1">
    <citation type="submission" date="2021-06" db="EMBL/GenBank/DDBJ databases">
        <title>Caerostris extrusa draft genome.</title>
        <authorList>
            <person name="Kono N."/>
            <person name="Arakawa K."/>
        </authorList>
    </citation>
    <scope>NUCLEOTIDE SEQUENCE [LARGE SCALE GENOMIC DNA]</scope>
</reference>
<comment type="caution">
    <text evidence="1">The sequence shown here is derived from an EMBL/GenBank/DDBJ whole genome shotgun (WGS) entry which is preliminary data.</text>
</comment>
<protein>
    <submittedName>
        <fullName evidence="1">Uncharacterized protein</fullName>
    </submittedName>
</protein>
<organism evidence="1 2">
    <name type="scientific">Caerostris extrusa</name>
    <name type="common">Bark spider</name>
    <name type="synonym">Caerostris bankana</name>
    <dbReference type="NCBI Taxonomy" id="172846"/>
    <lineage>
        <taxon>Eukaryota</taxon>
        <taxon>Metazoa</taxon>
        <taxon>Ecdysozoa</taxon>
        <taxon>Arthropoda</taxon>
        <taxon>Chelicerata</taxon>
        <taxon>Arachnida</taxon>
        <taxon>Araneae</taxon>
        <taxon>Araneomorphae</taxon>
        <taxon>Entelegynae</taxon>
        <taxon>Araneoidea</taxon>
        <taxon>Araneidae</taxon>
        <taxon>Caerostris</taxon>
    </lineage>
</organism>
<evidence type="ECO:0000313" key="1">
    <source>
        <dbReference type="EMBL" id="GIX74280.1"/>
    </source>
</evidence>
<dbReference type="Proteomes" id="UP001054945">
    <property type="component" value="Unassembled WGS sequence"/>
</dbReference>
<dbReference type="EMBL" id="BPLR01020049">
    <property type="protein sequence ID" value="GIX74280.1"/>
    <property type="molecule type" value="Genomic_DNA"/>
</dbReference>